<proteinExistence type="predicted"/>
<dbReference type="Pfam" id="PF12802">
    <property type="entry name" value="MarR_2"/>
    <property type="match status" value="1"/>
</dbReference>
<accession>A0A941FF41</accession>
<organism evidence="2 3">
    <name type="scientific">Streptomyces tuirus</name>
    <dbReference type="NCBI Taxonomy" id="68278"/>
    <lineage>
        <taxon>Bacteria</taxon>
        <taxon>Bacillati</taxon>
        <taxon>Actinomycetota</taxon>
        <taxon>Actinomycetes</taxon>
        <taxon>Kitasatosporales</taxon>
        <taxon>Streptomycetaceae</taxon>
        <taxon>Streptomyces</taxon>
    </lineage>
</organism>
<dbReference type="GO" id="GO:0006950">
    <property type="term" value="P:response to stress"/>
    <property type="evidence" value="ECO:0007669"/>
    <property type="project" value="TreeGrafter"/>
</dbReference>
<dbReference type="Proteomes" id="UP000682308">
    <property type="component" value="Unassembled WGS sequence"/>
</dbReference>
<comment type="caution">
    <text evidence="2">The sequence shown here is derived from an EMBL/GenBank/DDBJ whole genome shotgun (WGS) entry which is preliminary data.</text>
</comment>
<evidence type="ECO:0000313" key="2">
    <source>
        <dbReference type="EMBL" id="MBR8640465.1"/>
    </source>
</evidence>
<sequence length="143" mass="16200">MVDLKRLHHDLVRLETELWNTLEARLRAEHGLPITWFLVMRYVDRHPGRRIQDIAHEFAITAGGTSKVVDRIESAGYCRRRPHPRDRRSAIVELTVAGQDLVGRATEAFEAELHARIGTVVTGQALEQFAATLRSLLIASTVR</sequence>
<reference evidence="2 3" key="1">
    <citation type="submission" date="2021-04" db="EMBL/GenBank/DDBJ databases">
        <title>Characterization of the biosynthetic gene cluster of new lipopeptides with antitumor activity in the genome of the marine Streptomyces PHM034.</title>
        <authorList>
            <person name="Ceniceros A."/>
            <person name="Canedo L."/>
            <person name="Mendez C."/>
            <person name="Olano C."/>
            <person name="Schleissner C."/>
            <person name="Cuevas C."/>
            <person name="De La Calle F."/>
            <person name="Salas J.A."/>
        </authorList>
    </citation>
    <scope>NUCLEOTIDE SEQUENCE [LARGE SCALE GENOMIC DNA]</scope>
    <source>
        <strain evidence="2 3">PHM034</strain>
    </source>
</reference>
<evidence type="ECO:0000313" key="3">
    <source>
        <dbReference type="Proteomes" id="UP000682308"/>
    </source>
</evidence>
<name>A0A941FF41_9ACTN</name>
<keyword evidence="3" id="KW-1185">Reference proteome</keyword>
<dbReference type="GO" id="GO:0003700">
    <property type="term" value="F:DNA-binding transcription factor activity"/>
    <property type="evidence" value="ECO:0007669"/>
    <property type="project" value="InterPro"/>
</dbReference>
<evidence type="ECO:0000259" key="1">
    <source>
        <dbReference type="PROSITE" id="PS50995"/>
    </source>
</evidence>
<dbReference type="InterPro" id="IPR036390">
    <property type="entry name" value="WH_DNA-bd_sf"/>
</dbReference>
<dbReference type="InterPro" id="IPR000835">
    <property type="entry name" value="HTH_MarR-typ"/>
</dbReference>
<dbReference type="PANTHER" id="PTHR33164">
    <property type="entry name" value="TRANSCRIPTIONAL REGULATOR, MARR FAMILY"/>
    <property type="match status" value="1"/>
</dbReference>
<feature type="domain" description="HTH marR-type" evidence="1">
    <location>
        <begin position="4"/>
        <end position="138"/>
    </location>
</feature>
<dbReference type="EMBL" id="JAGTPG010000002">
    <property type="protein sequence ID" value="MBR8640465.1"/>
    <property type="molecule type" value="Genomic_DNA"/>
</dbReference>
<protein>
    <submittedName>
        <fullName evidence="2">Winged helix-turn-helix transcriptional regulator</fullName>
    </submittedName>
</protein>
<dbReference type="InterPro" id="IPR036388">
    <property type="entry name" value="WH-like_DNA-bd_sf"/>
</dbReference>
<dbReference type="PROSITE" id="PS50995">
    <property type="entry name" value="HTH_MARR_2"/>
    <property type="match status" value="1"/>
</dbReference>
<dbReference type="Gene3D" id="1.10.10.10">
    <property type="entry name" value="Winged helix-like DNA-binding domain superfamily/Winged helix DNA-binding domain"/>
    <property type="match status" value="1"/>
</dbReference>
<dbReference type="SMART" id="SM00347">
    <property type="entry name" value="HTH_MARR"/>
    <property type="match status" value="1"/>
</dbReference>
<dbReference type="SUPFAM" id="SSF46785">
    <property type="entry name" value="Winged helix' DNA-binding domain"/>
    <property type="match status" value="1"/>
</dbReference>
<dbReference type="AlphaFoldDB" id="A0A941FF41"/>
<dbReference type="PANTHER" id="PTHR33164:SF94">
    <property type="entry name" value="TRANSCRIPTIONAL REGULATORY PROTEIN-RELATED"/>
    <property type="match status" value="1"/>
</dbReference>
<gene>
    <name evidence="2" type="ORF">KEF29_17075</name>
</gene>
<dbReference type="InterPro" id="IPR039422">
    <property type="entry name" value="MarR/SlyA-like"/>
</dbReference>